<name>A0A371FWS6_MUCPR</name>
<protein>
    <submittedName>
        <fullName evidence="1">ATPase 4, plasma membrane-type</fullName>
    </submittedName>
</protein>
<dbReference type="STRING" id="157652.A0A371FWS6"/>
<proteinExistence type="predicted"/>
<feature type="non-terminal residue" evidence="1">
    <location>
        <position position="1"/>
    </location>
</feature>
<accession>A0A371FWS6</accession>
<organism evidence="1 2">
    <name type="scientific">Mucuna pruriens</name>
    <name type="common">Velvet bean</name>
    <name type="synonym">Dolichos pruriens</name>
    <dbReference type="NCBI Taxonomy" id="157652"/>
    <lineage>
        <taxon>Eukaryota</taxon>
        <taxon>Viridiplantae</taxon>
        <taxon>Streptophyta</taxon>
        <taxon>Embryophyta</taxon>
        <taxon>Tracheophyta</taxon>
        <taxon>Spermatophyta</taxon>
        <taxon>Magnoliopsida</taxon>
        <taxon>eudicotyledons</taxon>
        <taxon>Gunneridae</taxon>
        <taxon>Pentapetalae</taxon>
        <taxon>rosids</taxon>
        <taxon>fabids</taxon>
        <taxon>Fabales</taxon>
        <taxon>Fabaceae</taxon>
        <taxon>Papilionoideae</taxon>
        <taxon>50 kb inversion clade</taxon>
        <taxon>NPAAA clade</taxon>
        <taxon>indigoferoid/millettioid clade</taxon>
        <taxon>Phaseoleae</taxon>
        <taxon>Mucuna</taxon>
    </lineage>
</organism>
<sequence>MPKGKSDSIVYRTHSSKTTLTLISPTSEIRKSKGPTLVKSIIPPQNISLRRPPRSKGYVAYNSWGNYQMVSGRDDTSLSCITSSLLKLSTQKTMPYRLLVPGVPVNTGGDLIRPGAFSDFNPSIFQQGEESSHVSFPMSSSAKSSWSRDLGHCDSNRLTIKVAKEKLANFFHNKLEDKKESNVLKILGLIRNPLSWVMEVAKIMRLKLRSLEIENGLRQLLRIVSPQMFVYMKLCIYSTFIKFEFEYISNMKFTRLGIYRFGLRST</sequence>
<reference evidence="1" key="1">
    <citation type="submission" date="2018-05" db="EMBL/GenBank/DDBJ databases">
        <title>Draft genome of Mucuna pruriens seed.</title>
        <authorList>
            <person name="Nnadi N.E."/>
            <person name="Vos R."/>
            <person name="Hasami M.H."/>
            <person name="Devisetty U.K."/>
            <person name="Aguiy J.C."/>
        </authorList>
    </citation>
    <scope>NUCLEOTIDE SEQUENCE [LARGE SCALE GENOMIC DNA]</scope>
    <source>
        <strain evidence="1">JCA_2017</strain>
    </source>
</reference>
<evidence type="ECO:0000313" key="1">
    <source>
        <dbReference type="EMBL" id="RDX82774.1"/>
    </source>
</evidence>
<dbReference type="AlphaFoldDB" id="A0A371FWS6"/>
<keyword evidence="2" id="KW-1185">Reference proteome</keyword>
<dbReference type="EMBL" id="QJKJ01007555">
    <property type="protein sequence ID" value="RDX82774.1"/>
    <property type="molecule type" value="Genomic_DNA"/>
</dbReference>
<evidence type="ECO:0000313" key="2">
    <source>
        <dbReference type="Proteomes" id="UP000257109"/>
    </source>
</evidence>
<comment type="caution">
    <text evidence="1">The sequence shown here is derived from an EMBL/GenBank/DDBJ whole genome shotgun (WGS) entry which is preliminary data.</text>
</comment>
<gene>
    <name evidence="1" type="primary">AHA4</name>
    <name evidence="1" type="ORF">CR513_36392</name>
</gene>
<dbReference type="Proteomes" id="UP000257109">
    <property type="component" value="Unassembled WGS sequence"/>
</dbReference>